<name>A0A2S0NI13_9HYPH</name>
<dbReference type="EMBL" id="CP027668">
    <property type="protein sequence ID" value="AVO47802.1"/>
    <property type="molecule type" value="Genomic_DNA"/>
</dbReference>
<dbReference type="RefSeq" id="WP_106751172.1">
    <property type="nucleotide sequence ID" value="NZ_CP027668.1"/>
</dbReference>
<evidence type="ECO:0000256" key="1">
    <source>
        <dbReference type="SAM" id="MobiDB-lite"/>
    </source>
</evidence>
<evidence type="ECO:0000313" key="3">
    <source>
        <dbReference type="Proteomes" id="UP000237889"/>
    </source>
</evidence>
<dbReference type="KEGG" id="phr:C6569_20570"/>
<feature type="compositionally biased region" description="Basic residues" evidence="1">
    <location>
        <begin position="91"/>
        <end position="100"/>
    </location>
</feature>
<organism evidence="2 3">
    <name type="scientific">Phreatobacter cathodiphilus</name>
    <dbReference type="NCBI Taxonomy" id="1868589"/>
    <lineage>
        <taxon>Bacteria</taxon>
        <taxon>Pseudomonadati</taxon>
        <taxon>Pseudomonadota</taxon>
        <taxon>Alphaproteobacteria</taxon>
        <taxon>Hyphomicrobiales</taxon>
        <taxon>Phreatobacteraceae</taxon>
        <taxon>Phreatobacter</taxon>
    </lineage>
</organism>
<gene>
    <name evidence="2" type="ORF">C6569_20570</name>
</gene>
<keyword evidence="3" id="KW-1185">Reference proteome</keyword>
<dbReference type="AlphaFoldDB" id="A0A2S0NI13"/>
<feature type="region of interest" description="Disordered" evidence="1">
    <location>
        <begin position="19"/>
        <end position="100"/>
    </location>
</feature>
<feature type="compositionally biased region" description="Low complexity" evidence="1">
    <location>
        <begin position="61"/>
        <end position="90"/>
    </location>
</feature>
<dbReference type="Proteomes" id="UP000237889">
    <property type="component" value="Chromosome"/>
</dbReference>
<reference evidence="2 3" key="1">
    <citation type="submission" date="2018-03" db="EMBL/GenBank/DDBJ databases">
        <title>Genome sequencing of Phreatobacter sp.</title>
        <authorList>
            <person name="Kim S.-J."/>
            <person name="Heo J."/>
            <person name="Kwon S.-W."/>
        </authorList>
    </citation>
    <scope>NUCLEOTIDE SEQUENCE [LARGE SCALE GENOMIC DNA]</scope>
    <source>
        <strain evidence="2 3">S-12</strain>
    </source>
</reference>
<feature type="compositionally biased region" description="Basic and acidic residues" evidence="1">
    <location>
        <begin position="19"/>
        <end position="35"/>
    </location>
</feature>
<dbReference type="Pfam" id="PF11154">
    <property type="entry name" value="DUF2934"/>
    <property type="match status" value="1"/>
</dbReference>
<dbReference type="InterPro" id="IPR021327">
    <property type="entry name" value="DUF2934"/>
</dbReference>
<evidence type="ECO:0000313" key="2">
    <source>
        <dbReference type="EMBL" id="AVO47802.1"/>
    </source>
</evidence>
<dbReference type="OrthoDB" id="9811127at2"/>
<evidence type="ECO:0008006" key="4">
    <source>
        <dbReference type="Google" id="ProtNLM"/>
    </source>
</evidence>
<proteinExistence type="predicted"/>
<sequence length="100" mass="10659">MSRMMIEKRAYEIWEAEGRPTGRAEAHWQAAEREVTATPPASTADRGSETALERGTAVLGKPAAKVRAPRGAAAPSQAADGKTPAAAPRKAPGRRKREEP</sequence>
<accession>A0A2S0NI13</accession>
<protein>
    <recommendedName>
        <fullName evidence="4">DUF2934 domain-containing protein</fullName>
    </recommendedName>
</protein>